<keyword evidence="2" id="KW-1185">Reference proteome</keyword>
<dbReference type="EMBL" id="JAVRJZ010000019">
    <property type="protein sequence ID" value="KAK2706766.1"/>
    <property type="molecule type" value="Genomic_DNA"/>
</dbReference>
<evidence type="ECO:0000313" key="1">
    <source>
        <dbReference type="EMBL" id="KAK2706766.1"/>
    </source>
</evidence>
<name>A0AA88KYP3_ARTSF</name>
<dbReference type="PANTHER" id="PTHR33198">
    <property type="entry name" value="ANK_REP_REGION DOMAIN-CONTAINING PROTEIN-RELATED"/>
    <property type="match status" value="1"/>
</dbReference>
<reference evidence="1" key="1">
    <citation type="submission" date="2023-07" db="EMBL/GenBank/DDBJ databases">
        <title>Chromosome-level genome assembly of Artemia franciscana.</title>
        <authorList>
            <person name="Jo E."/>
        </authorList>
    </citation>
    <scope>NUCLEOTIDE SEQUENCE</scope>
    <source>
        <tissue evidence="1">Whole body</tissue>
    </source>
</reference>
<comment type="caution">
    <text evidence="1">The sequence shown here is derived from an EMBL/GenBank/DDBJ whole genome shotgun (WGS) entry which is preliminary data.</text>
</comment>
<evidence type="ECO:0008006" key="3">
    <source>
        <dbReference type="Google" id="ProtNLM"/>
    </source>
</evidence>
<gene>
    <name evidence="1" type="ORF">QYM36_014717</name>
</gene>
<protein>
    <recommendedName>
        <fullName evidence="3">Retrotransposon gag domain-containing protein</fullName>
    </recommendedName>
</protein>
<dbReference type="Proteomes" id="UP001187531">
    <property type="component" value="Unassembled WGS sequence"/>
</dbReference>
<dbReference type="AlphaFoldDB" id="A0AA88KYP3"/>
<organism evidence="1 2">
    <name type="scientific">Artemia franciscana</name>
    <name type="common">Brine shrimp</name>
    <name type="synonym">Artemia sanfranciscana</name>
    <dbReference type="NCBI Taxonomy" id="6661"/>
    <lineage>
        <taxon>Eukaryota</taxon>
        <taxon>Metazoa</taxon>
        <taxon>Ecdysozoa</taxon>
        <taxon>Arthropoda</taxon>
        <taxon>Crustacea</taxon>
        <taxon>Branchiopoda</taxon>
        <taxon>Anostraca</taxon>
        <taxon>Artemiidae</taxon>
        <taxon>Artemia</taxon>
    </lineage>
</organism>
<proteinExistence type="predicted"/>
<dbReference type="PANTHER" id="PTHR33198:SF19">
    <property type="entry name" value="CCHC-TYPE DOMAIN-CONTAINING PROTEIN"/>
    <property type="match status" value="1"/>
</dbReference>
<evidence type="ECO:0000313" key="2">
    <source>
        <dbReference type="Proteomes" id="UP001187531"/>
    </source>
</evidence>
<accession>A0AA88KYP3</accession>
<sequence>MAKSEQSAQYQIFGTVNEFDGNSDFADYVDQLEQYFIANDITREEKKKDAILTSCGALTYALIKNLLAPEKPSGKSFAEIVRTVKEPLCLKKLVIAERNKFHQRSQRQGESVNTYIAELKRLAETCDFDEF</sequence>